<proteinExistence type="predicted"/>
<gene>
    <name evidence="2" type="ORF">C8046_14200</name>
</gene>
<evidence type="ECO:0000256" key="1">
    <source>
        <dbReference type="SAM" id="MobiDB-lite"/>
    </source>
</evidence>
<organism evidence="2 3">
    <name type="scientific">Serinibacter arcticus</name>
    <dbReference type="NCBI Taxonomy" id="1655435"/>
    <lineage>
        <taxon>Bacteria</taxon>
        <taxon>Bacillati</taxon>
        <taxon>Actinomycetota</taxon>
        <taxon>Actinomycetes</taxon>
        <taxon>Micrococcales</taxon>
        <taxon>Beutenbergiaceae</taxon>
        <taxon>Serinibacter</taxon>
    </lineage>
</organism>
<dbReference type="Proteomes" id="UP000245166">
    <property type="component" value="Unassembled WGS sequence"/>
</dbReference>
<name>A0A2U2A007_9MICO</name>
<evidence type="ECO:0000313" key="3">
    <source>
        <dbReference type="Proteomes" id="UP000245166"/>
    </source>
</evidence>
<dbReference type="EMBL" id="PYHR01000002">
    <property type="protein sequence ID" value="PWD52567.1"/>
    <property type="molecule type" value="Genomic_DNA"/>
</dbReference>
<reference evidence="2 3" key="1">
    <citation type="submission" date="2018-03" db="EMBL/GenBank/DDBJ databases">
        <title>Genome assembly of novel Miniimonas species PCH200.</title>
        <authorList>
            <person name="Thakur V."/>
            <person name="Kumar V."/>
            <person name="Singh D."/>
        </authorList>
    </citation>
    <scope>NUCLEOTIDE SEQUENCE [LARGE SCALE GENOMIC DNA]</scope>
    <source>
        <strain evidence="2 3">PCH200</strain>
    </source>
</reference>
<dbReference type="AlphaFoldDB" id="A0A2U2A007"/>
<dbReference type="InterPro" id="IPR027417">
    <property type="entry name" value="P-loop_NTPase"/>
</dbReference>
<sequence length="166" mass="17957">MCGPSGSGKTTLARELEAAGMERLSFDVELWRTGERPLTATRERLLEVDADLKARLVRLVREGRDVVLDLTFAGRAIRDEWRALVTPLGVVPETIYLDVPRDELVRRLTGRRDAEADDVVLTPEQIAAHLAAFEPPTSEEGPLTVLGPGSDGVAHPGAGGPDTSTH</sequence>
<accession>A0A2U2A007</accession>
<keyword evidence="2" id="KW-0547">Nucleotide-binding</keyword>
<keyword evidence="2" id="KW-0067">ATP-binding</keyword>
<feature type="region of interest" description="Disordered" evidence="1">
    <location>
        <begin position="133"/>
        <end position="166"/>
    </location>
</feature>
<dbReference type="Gene3D" id="3.40.50.300">
    <property type="entry name" value="P-loop containing nucleotide triphosphate hydrolases"/>
    <property type="match status" value="1"/>
</dbReference>
<evidence type="ECO:0000313" key="2">
    <source>
        <dbReference type="EMBL" id="PWD52567.1"/>
    </source>
</evidence>
<dbReference type="Pfam" id="PF13671">
    <property type="entry name" value="AAA_33"/>
    <property type="match status" value="1"/>
</dbReference>
<comment type="caution">
    <text evidence="2">The sequence shown here is derived from an EMBL/GenBank/DDBJ whole genome shotgun (WGS) entry which is preliminary data.</text>
</comment>
<dbReference type="OrthoDB" id="2639622at2"/>
<dbReference type="SUPFAM" id="SSF52540">
    <property type="entry name" value="P-loop containing nucleoside triphosphate hydrolases"/>
    <property type="match status" value="1"/>
</dbReference>
<protein>
    <submittedName>
        <fullName evidence="2">ATP-binding protein</fullName>
    </submittedName>
</protein>
<keyword evidence="3" id="KW-1185">Reference proteome</keyword>
<dbReference type="GO" id="GO:0005524">
    <property type="term" value="F:ATP binding"/>
    <property type="evidence" value="ECO:0007669"/>
    <property type="project" value="UniProtKB-KW"/>
</dbReference>